<feature type="compositionally biased region" description="Basic and acidic residues" evidence="1">
    <location>
        <begin position="296"/>
        <end position="314"/>
    </location>
</feature>
<feature type="region of interest" description="Disordered" evidence="1">
    <location>
        <begin position="290"/>
        <end position="314"/>
    </location>
</feature>
<name>A0ABN3KYL4_9ACTN</name>
<keyword evidence="3" id="KW-1185">Reference proteome</keyword>
<comment type="caution">
    <text evidence="2">The sequence shown here is derived from an EMBL/GenBank/DDBJ whole genome shotgun (WGS) entry which is preliminary data.</text>
</comment>
<dbReference type="EMBL" id="BAAATA010000003">
    <property type="protein sequence ID" value="GAA2474612.1"/>
    <property type="molecule type" value="Genomic_DNA"/>
</dbReference>
<organism evidence="2 3">
    <name type="scientific">Streptomyces thermolineatus</name>
    <dbReference type="NCBI Taxonomy" id="44033"/>
    <lineage>
        <taxon>Bacteria</taxon>
        <taxon>Bacillati</taxon>
        <taxon>Actinomycetota</taxon>
        <taxon>Actinomycetes</taxon>
        <taxon>Kitasatosporales</taxon>
        <taxon>Streptomycetaceae</taxon>
        <taxon>Streptomyces</taxon>
    </lineage>
</organism>
<protein>
    <recommendedName>
        <fullName evidence="4">Secreted protein</fullName>
    </recommendedName>
</protein>
<sequence length="314" mass="32105">MAVVFAGAFGVGHAVGPVGAPAPAGHTADGAPAHEPGSAKGGKKTDAEPPGGLQVSENGYTLALDENRLDAGRDRALSLRVLGPDGEPVTRFETVHDKKLHLVLATRDLSTYRHLHPSLDEDGTWSTSADLVKAGDYRVFADFTPDAPGAEPLTLGADLAVTGDYEPEAVPAASRTATVDGYEVTLTGGLEPGASGKVRLSVSKDGEPVTDLEPYLGAYGHLVALRAGDLAYLHVHPDGAPGDGTTPPGPAVAFHVEAPSAGTYRLYLDFKHDGKVRTAAFTAHAGAKPAAGAAAEAEKGTEEGGNDHGDGHAH</sequence>
<accession>A0ABN3KYL4</accession>
<evidence type="ECO:0000313" key="2">
    <source>
        <dbReference type="EMBL" id="GAA2474612.1"/>
    </source>
</evidence>
<evidence type="ECO:0000313" key="3">
    <source>
        <dbReference type="Proteomes" id="UP001501358"/>
    </source>
</evidence>
<feature type="region of interest" description="Disordered" evidence="1">
    <location>
        <begin position="22"/>
        <end position="57"/>
    </location>
</feature>
<evidence type="ECO:0008006" key="4">
    <source>
        <dbReference type="Google" id="ProtNLM"/>
    </source>
</evidence>
<evidence type="ECO:0000256" key="1">
    <source>
        <dbReference type="SAM" id="MobiDB-lite"/>
    </source>
</evidence>
<reference evidence="2 3" key="1">
    <citation type="journal article" date="2019" name="Int. J. Syst. Evol. Microbiol.">
        <title>The Global Catalogue of Microorganisms (GCM) 10K type strain sequencing project: providing services to taxonomists for standard genome sequencing and annotation.</title>
        <authorList>
            <consortium name="The Broad Institute Genomics Platform"/>
            <consortium name="The Broad Institute Genome Sequencing Center for Infectious Disease"/>
            <person name="Wu L."/>
            <person name="Ma J."/>
        </authorList>
    </citation>
    <scope>NUCLEOTIDE SEQUENCE [LARGE SCALE GENOMIC DNA]</scope>
    <source>
        <strain evidence="2 3">JCM 6307</strain>
    </source>
</reference>
<gene>
    <name evidence="2" type="ORF">GCM10010406_08360</name>
</gene>
<proteinExistence type="predicted"/>
<dbReference type="Proteomes" id="UP001501358">
    <property type="component" value="Unassembled WGS sequence"/>
</dbReference>